<organism evidence="3">
    <name type="scientific">Selaginella moellendorffii</name>
    <name type="common">Spikemoss</name>
    <dbReference type="NCBI Taxonomy" id="88036"/>
    <lineage>
        <taxon>Eukaryota</taxon>
        <taxon>Viridiplantae</taxon>
        <taxon>Streptophyta</taxon>
        <taxon>Embryophyta</taxon>
        <taxon>Tracheophyta</taxon>
        <taxon>Lycopodiopsida</taxon>
        <taxon>Selaginellales</taxon>
        <taxon>Selaginellaceae</taxon>
        <taxon>Selaginella</taxon>
    </lineage>
</organism>
<keyword evidence="3" id="KW-1185">Reference proteome</keyword>
<dbReference type="EMBL" id="GL377626">
    <property type="protein sequence ID" value="EFJ14730.1"/>
    <property type="molecule type" value="Genomic_DNA"/>
</dbReference>
<proteinExistence type="predicted"/>
<reference evidence="2 3" key="1">
    <citation type="journal article" date="2011" name="Science">
        <title>The Selaginella genome identifies genetic changes associated with the evolution of vascular plants.</title>
        <authorList>
            <person name="Banks J.A."/>
            <person name="Nishiyama T."/>
            <person name="Hasebe M."/>
            <person name="Bowman J.L."/>
            <person name="Gribskov M."/>
            <person name="dePamphilis C."/>
            <person name="Albert V.A."/>
            <person name="Aono N."/>
            <person name="Aoyama T."/>
            <person name="Ambrose B.A."/>
            <person name="Ashton N.W."/>
            <person name="Axtell M.J."/>
            <person name="Barker E."/>
            <person name="Barker M.S."/>
            <person name="Bennetzen J.L."/>
            <person name="Bonawitz N.D."/>
            <person name="Chapple C."/>
            <person name="Cheng C."/>
            <person name="Correa L.G."/>
            <person name="Dacre M."/>
            <person name="DeBarry J."/>
            <person name="Dreyer I."/>
            <person name="Elias M."/>
            <person name="Engstrom E.M."/>
            <person name="Estelle M."/>
            <person name="Feng L."/>
            <person name="Finet C."/>
            <person name="Floyd S.K."/>
            <person name="Frommer W.B."/>
            <person name="Fujita T."/>
            <person name="Gramzow L."/>
            <person name="Gutensohn M."/>
            <person name="Harholt J."/>
            <person name="Hattori M."/>
            <person name="Heyl A."/>
            <person name="Hirai T."/>
            <person name="Hiwatashi Y."/>
            <person name="Ishikawa M."/>
            <person name="Iwata M."/>
            <person name="Karol K.G."/>
            <person name="Koehler B."/>
            <person name="Kolukisaoglu U."/>
            <person name="Kubo M."/>
            <person name="Kurata T."/>
            <person name="Lalonde S."/>
            <person name="Li K."/>
            <person name="Li Y."/>
            <person name="Litt A."/>
            <person name="Lyons E."/>
            <person name="Manning G."/>
            <person name="Maruyama T."/>
            <person name="Michael T.P."/>
            <person name="Mikami K."/>
            <person name="Miyazaki S."/>
            <person name="Morinaga S."/>
            <person name="Murata T."/>
            <person name="Mueller-Roeber B."/>
            <person name="Nelson D.R."/>
            <person name="Obara M."/>
            <person name="Oguri Y."/>
            <person name="Olmstead R.G."/>
            <person name="Onodera N."/>
            <person name="Petersen B.L."/>
            <person name="Pils B."/>
            <person name="Prigge M."/>
            <person name="Rensing S.A."/>
            <person name="Riano-Pachon D.M."/>
            <person name="Roberts A.W."/>
            <person name="Sato Y."/>
            <person name="Scheller H.V."/>
            <person name="Schulz B."/>
            <person name="Schulz C."/>
            <person name="Shakirov E.V."/>
            <person name="Shibagaki N."/>
            <person name="Shinohara N."/>
            <person name="Shippen D.E."/>
            <person name="Soerensen I."/>
            <person name="Sotooka R."/>
            <person name="Sugimoto N."/>
            <person name="Sugita M."/>
            <person name="Sumikawa N."/>
            <person name="Tanurdzic M."/>
            <person name="Theissen G."/>
            <person name="Ulvskov P."/>
            <person name="Wakazuki S."/>
            <person name="Weng J.K."/>
            <person name="Willats W.W."/>
            <person name="Wipf D."/>
            <person name="Wolf P.G."/>
            <person name="Yang L."/>
            <person name="Zimmer A.D."/>
            <person name="Zhu Q."/>
            <person name="Mitros T."/>
            <person name="Hellsten U."/>
            <person name="Loque D."/>
            <person name="Otillar R."/>
            <person name="Salamov A."/>
            <person name="Schmutz J."/>
            <person name="Shapiro H."/>
            <person name="Lindquist E."/>
            <person name="Lucas S."/>
            <person name="Rokhsar D."/>
            <person name="Grigoriev I.V."/>
        </authorList>
    </citation>
    <scope>NUCLEOTIDE SEQUENCE [LARGE SCALE GENOMIC DNA]</scope>
</reference>
<keyword evidence="1" id="KW-0732">Signal</keyword>
<evidence type="ECO:0000313" key="2">
    <source>
        <dbReference type="EMBL" id="EFJ14730.1"/>
    </source>
</evidence>
<feature type="signal peptide" evidence="1">
    <location>
        <begin position="1"/>
        <end position="21"/>
    </location>
</feature>
<dbReference type="KEGG" id="smo:SELMODRAFT_423493"/>
<dbReference type="HOGENOM" id="CLU_476854_0_0_1"/>
<dbReference type="Gramene" id="EFJ14730">
    <property type="protein sequence ID" value="EFJ14730"/>
    <property type="gene ID" value="SELMODRAFT_423493"/>
</dbReference>
<evidence type="ECO:0000313" key="3">
    <source>
        <dbReference type="Proteomes" id="UP000001514"/>
    </source>
</evidence>
<gene>
    <name evidence="2" type="ORF">SELMODRAFT_423493</name>
</gene>
<feature type="chain" id="PRO_5003122840" evidence="1">
    <location>
        <begin position="22"/>
        <end position="572"/>
    </location>
</feature>
<sequence>MVFTAKLLKFIVGTSVTGVTGSTWMPSRTSSHSGGPNQRAVSRLLAQSTPIIRLRATNSASYSSLPSATAAMSASRAARAAALPKKYVDEFTMTPGRSYKAYKAIWSGRGDGMIKYVIGTPSFVKSNQYMLLCGERFVKAPCKVLREAFILAYIKDLKALASLEDFESEEDVEMVLWLRTETVHIVVDYANLMEDEAVAYLKHTSGKTEEVCQLRARRIHHYTGWVPGLLSQYLTKKCVVKQTRRLLLKGVSDALHSDDEVTLGTPKSITNNRWPSLDDSCGSRNRDSLEALEERGSIQSLAAAACSADIGAPINIADEEVDCDEEVNEEVNLDEEVLNVVTKQDAGFVCDHDNLVHTHIFMQFLIDPMRRLCLNLFKIFCDYLLSLTTMKDGIDSALEKVTFAAPKSITNNRWPSLETRDIGCIIMDIAHLCFVNSKVYGWSNTDRTTVQRLLVAARIKNPGFGATTGALQHMIGVELVNDISRHGSHLRYWSWEFERLYQNSVIKPDVPSKLITTSCLKTSSIVKARELWEQGRNISDEISLHLLVKGVVIGKTVLEFRVIPGVSSGPSF</sequence>
<evidence type="ECO:0000256" key="1">
    <source>
        <dbReference type="SAM" id="SignalP"/>
    </source>
</evidence>
<dbReference type="AlphaFoldDB" id="D8SLW2"/>
<dbReference type="InParanoid" id="D8SLW2"/>
<protein>
    <submittedName>
        <fullName evidence="2">Uncharacterized protein</fullName>
    </submittedName>
</protein>
<name>D8SLW2_SELML</name>
<accession>D8SLW2</accession>
<dbReference type="Proteomes" id="UP000001514">
    <property type="component" value="Unassembled WGS sequence"/>
</dbReference>